<sequence length="457" mass="48587">MKSANKRAAFALVGVLSLAGTLTACGSSSDAADEPEGPVTIEVSIDAGLEQAAIDAFDERIAQFEEANPDIQVETKEFTWSGTTFAAELAGGTLPDVFPIPFTDGRALIERGQIADVSDLVAELPYADQFNPTIAAAGQDAEGGMWAVPIAAYNQGLHYNRALFEEAGLDPDNPPATWDEVREAAKTIADKTGQAGYAHMTQSNTGGWILTTETYALGGRVVEGEGDDITATVDNDATVAALEMLREMRWEDNSMGSSFLYDWGTINQDFAAGKIGMYVSGGANYPNLFTQNQMNPDEYGVTVLPLEGADAGTLGGGTLAAVSSAASDAEQAAAVKWIDFYYISKLTVEEQAVAEAEVAAETDQPVGAPALPIFDRETYEQQQSWIKDLVNVPLENFAPMTDQMFDQPVIPEPAVATQDVYAALDPVVQAVLTDENADIDALLADAQTQVQGLLDRS</sequence>
<dbReference type="PANTHER" id="PTHR43649:SF16">
    <property type="entry name" value="SUGAR-BINDING LIPOPROTEIN"/>
    <property type="match status" value="1"/>
</dbReference>
<dbReference type="Proteomes" id="UP000540568">
    <property type="component" value="Unassembled WGS sequence"/>
</dbReference>
<dbReference type="RefSeq" id="WP_182614591.1">
    <property type="nucleotide sequence ID" value="NZ_BAAATF010000002.1"/>
</dbReference>
<evidence type="ECO:0000313" key="3">
    <source>
        <dbReference type="Proteomes" id="UP000540568"/>
    </source>
</evidence>
<organism evidence="2 3">
    <name type="scientific">Promicromonospora sukumoe</name>
    <dbReference type="NCBI Taxonomy" id="88382"/>
    <lineage>
        <taxon>Bacteria</taxon>
        <taxon>Bacillati</taxon>
        <taxon>Actinomycetota</taxon>
        <taxon>Actinomycetes</taxon>
        <taxon>Micrococcales</taxon>
        <taxon>Promicromonosporaceae</taxon>
        <taxon>Promicromonospora</taxon>
    </lineage>
</organism>
<protein>
    <submittedName>
        <fullName evidence="2">ABC-type glycerol-3-phosphate transport system substrate-binding protein</fullName>
    </submittedName>
</protein>
<dbReference type="SUPFAM" id="SSF53850">
    <property type="entry name" value="Periplasmic binding protein-like II"/>
    <property type="match status" value="1"/>
</dbReference>
<dbReference type="Gene3D" id="3.40.190.10">
    <property type="entry name" value="Periplasmic binding protein-like II"/>
    <property type="match status" value="1"/>
</dbReference>
<dbReference type="Pfam" id="PF01547">
    <property type="entry name" value="SBP_bac_1"/>
    <property type="match status" value="1"/>
</dbReference>
<dbReference type="PROSITE" id="PS51257">
    <property type="entry name" value="PROKAR_LIPOPROTEIN"/>
    <property type="match status" value="1"/>
</dbReference>
<gene>
    <name evidence="2" type="ORF">FHX71_000877</name>
</gene>
<dbReference type="AlphaFoldDB" id="A0A7W3J5Y1"/>
<keyword evidence="1" id="KW-0732">Signal</keyword>
<dbReference type="EMBL" id="JACGWV010000001">
    <property type="protein sequence ID" value="MBA8806935.1"/>
    <property type="molecule type" value="Genomic_DNA"/>
</dbReference>
<dbReference type="InterPro" id="IPR006059">
    <property type="entry name" value="SBP"/>
</dbReference>
<dbReference type="InterPro" id="IPR050490">
    <property type="entry name" value="Bact_solute-bd_prot1"/>
</dbReference>
<name>A0A7W3J5Y1_9MICO</name>
<comment type="caution">
    <text evidence="2">The sequence shown here is derived from an EMBL/GenBank/DDBJ whole genome shotgun (WGS) entry which is preliminary data.</text>
</comment>
<feature type="chain" id="PRO_5039127628" evidence="1">
    <location>
        <begin position="25"/>
        <end position="457"/>
    </location>
</feature>
<accession>A0A7W3J5Y1</accession>
<dbReference type="PANTHER" id="PTHR43649">
    <property type="entry name" value="ARABINOSE-BINDING PROTEIN-RELATED"/>
    <property type="match status" value="1"/>
</dbReference>
<evidence type="ECO:0000256" key="1">
    <source>
        <dbReference type="SAM" id="SignalP"/>
    </source>
</evidence>
<keyword evidence="3" id="KW-1185">Reference proteome</keyword>
<reference evidence="2 3" key="1">
    <citation type="submission" date="2020-07" db="EMBL/GenBank/DDBJ databases">
        <title>Sequencing the genomes of 1000 actinobacteria strains.</title>
        <authorList>
            <person name="Klenk H.-P."/>
        </authorList>
    </citation>
    <scope>NUCLEOTIDE SEQUENCE [LARGE SCALE GENOMIC DNA]</scope>
    <source>
        <strain evidence="2 3">DSM 44121</strain>
    </source>
</reference>
<feature type="signal peptide" evidence="1">
    <location>
        <begin position="1"/>
        <end position="24"/>
    </location>
</feature>
<evidence type="ECO:0000313" key="2">
    <source>
        <dbReference type="EMBL" id="MBA8806935.1"/>
    </source>
</evidence>
<proteinExistence type="predicted"/>